<dbReference type="Pfam" id="PF00498">
    <property type="entry name" value="FHA"/>
    <property type="match status" value="1"/>
</dbReference>
<evidence type="ECO:0000313" key="4">
    <source>
        <dbReference type="Proteomes" id="UP001207654"/>
    </source>
</evidence>
<dbReference type="SMART" id="SM00240">
    <property type="entry name" value="FHA"/>
    <property type="match status" value="1"/>
</dbReference>
<protein>
    <submittedName>
        <fullName evidence="3">FHA domain-containing protein</fullName>
    </submittedName>
</protein>
<dbReference type="SUPFAM" id="SSF49879">
    <property type="entry name" value="SMAD/FHA domain"/>
    <property type="match status" value="1"/>
</dbReference>
<feature type="region of interest" description="Disordered" evidence="1">
    <location>
        <begin position="17"/>
        <end position="141"/>
    </location>
</feature>
<name>A0ABT4A599_9BACT</name>
<organism evidence="3 4">
    <name type="scientific">Archangium lansingense</name>
    <dbReference type="NCBI Taxonomy" id="2995310"/>
    <lineage>
        <taxon>Bacteria</taxon>
        <taxon>Pseudomonadati</taxon>
        <taxon>Myxococcota</taxon>
        <taxon>Myxococcia</taxon>
        <taxon>Myxococcales</taxon>
        <taxon>Cystobacterineae</taxon>
        <taxon>Archangiaceae</taxon>
        <taxon>Archangium</taxon>
    </lineage>
</organism>
<dbReference type="InterPro" id="IPR000253">
    <property type="entry name" value="FHA_dom"/>
</dbReference>
<proteinExistence type="predicted"/>
<dbReference type="PROSITE" id="PS50006">
    <property type="entry name" value="FHA_DOMAIN"/>
    <property type="match status" value="1"/>
</dbReference>
<dbReference type="InterPro" id="IPR008984">
    <property type="entry name" value="SMAD_FHA_dom_sf"/>
</dbReference>
<feature type="domain" description="FHA" evidence="2">
    <location>
        <begin position="174"/>
        <end position="222"/>
    </location>
</feature>
<gene>
    <name evidence="3" type="ORF">OV287_16855</name>
</gene>
<dbReference type="Gene3D" id="2.60.200.20">
    <property type="match status" value="1"/>
</dbReference>
<keyword evidence="4" id="KW-1185">Reference proteome</keyword>
<evidence type="ECO:0000313" key="3">
    <source>
        <dbReference type="EMBL" id="MCY1076147.1"/>
    </source>
</evidence>
<sequence>MRCPSCQNENDAGAAYCDMCGMDLTPPKPAPGAGSAPAPQPPPQPANPHQKRHTVFEPDPAAPPPPPAHRGADFFANPPPPRPTFDPRDPFAAASLPPTHLSSPAPAPARAAMPPAPAPAPAAPAAAAPRPKARTIVETGSESPAAAGLIRGALFEYRGPTDPGRVHPLRAGRNVLGRNADCDVVIDDGRVSGQHAFLFIRAEDASFIDVSSNGSTINGTVIHGEQVVLQNQTVITLGGTTLVLVIVPEPLLSRRSQ</sequence>
<evidence type="ECO:0000256" key="1">
    <source>
        <dbReference type="SAM" id="MobiDB-lite"/>
    </source>
</evidence>
<dbReference type="CDD" id="cd00060">
    <property type="entry name" value="FHA"/>
    <property type="match status" value="1"/>
</dbReference>
<dbReference type="RefSeq" id="WP_267535053.1">
    <property type="nucleotide sequence ID" value="NZ_JAPNKA010000001.1"/>
</dbReference>
<dbReference type="EMBL" id="JAPNKA010000001">
    <property type="protein sequence ID" value="MCY1076147.1"/>
    <property type="molecule type" value="Genomic_DNA"/>
</dbReference>
<accession>A0ABT4A599</accession>
<comment type="caution">
    <text evidence="3">The sequence shown here is derived from an EMBL/GenBank/DDBJ whole genome shotgun (WGS) entry which is preliminary data.</text>
</comment>
<evidence type="ECO:0000259" key="2">
    <source>
        <dbReference type="PROSITE" id="PS50006"/>
    </source>
</evidence>
<reference evidence="3 4" key="1">
    <citation type="submission" date="2022-11" db="EMBL/GenBank/DDBJ databases">
        <title>Minimal conservation of predation-associated metabolite biosynthetic gene clusters underscores biosynthetic potential of Myxococcota including descriptions for ten novel species: Archangium lansinium sp. nov., Myxococcus landrumus sp. nov., Nannocystis bai.</title>
        <authorList>
            <person name="Ahearne A."/>
            <person name="Stevens C."/>
            <person name="Phillips K."/>
        </authorList>
    </citation>
    <scope>NUCLEOTIDE SEQUENCE [LARGE SCALE GENOMIC DNA]</scope>
    <source>
        <strain evidence="3 4">MIWBW</strain>
    </source>
</reference>
<dbReference type="Proteomes" id="UP001207654">
    <property type="component" value="Unassembled WGS sequence"/>
</dbReference>